<accession>A0A4Y2QMK1</accession>
<keyword evidence="2" id="KW-1185">Reference proteome</keyword>
<protein>
    <submittedName>
        <fullName evidence="1">Uncharacterized protein</fullName>
    </submittedName>
</protein>
<dbReference type="AlphaFoldDB" id="A0A4Y2QMK1"/>
<reference evidence="1 2" key="1">
    <citation type="journal article" date="2019" name="Sci. Rep.">
        <title>Orb-weaving spider Araneus ventricosus genome elucidates the spidroin gene catalogue.</title>
        <authorList>
            <person name="Kono N."/>
            <person name="Nakamura H."/>
            <person name="Ohtoshi R."/>
            <person name="Moran D.A.P."/>
            <person name="Shinohara A."/>
            <person name="Yoshida Y."/>
            <person name="Fujiwara M."/>
            <person name="Mori M."/>
            <person name="Tomita M."/>
            <person name="Arakawa K."/>
        </authorList>
    </citation>
    <scope>NUCLEOTIDE SEQUENCE [LARGE SCALE GENOMIC DNA]</scope>
</reference>
<evidence type="ECO:0000313" key="2">
    <source>
        <dbReference type="Proteomes" id="UP000499080"/>
    </source>
</evidence>
<gene>
    <name evidence="1" type="ORF">AVEN_243945_1</name>
</gene>
<comment type="caution">
    <text evidence="1">The sequence shown here is derived from an EMBL/GenBank/DDBJ whole genome shotgun (WGS) entry which is preliminary data.</text>
</comment>
<name>A0A4Y2QMK1_ARAVE</name>
<proteinExistence type="predicted"/>
<organism evidence="1 2">
    <name type="scientific">Araneus ventricosus</name>
    <name type="common">Orbweaver spider</name>
    <name type="synonym">Epeira ventricosa</name>
    <dbReference type="NCBI Taxonomy" id="182803"/>
    <lineage>
        <taxon>Eukaryota</taxon>
        <taxon>Metazoa</taxon>
        <taxon>Ecdysozoa</taxon>
        <taxon>Arthropoda</taxon>
        <taxon>Chelicerata</taxon>
        <taxon>Arachnida</taxon>
        <taxon>Araneae</taxon>
        <taxon>Araneomorphae</taxon>
        <taxon>Entelegynae</taxon>
        <taxon>Araneoidea</taxon>
        <taxon>Araneidae</taxon>
        <taxon>Araneus</taxon>
    </lineage>
</organism>
<evidence type="ECO:0000313" key="1">
    <source>
        <dbReference type="EMBL" id="GBN64439.1"/>
    </source>
</evidence>
<dbReference type="Proteomes" id="UP000499080">
    <property type="component" value="Unassembled WGS sequence"/>
</dbReference>
<sequence>MLFSSDALGALRGMNTGNASMIGGTGGLIGGNGGLISENGGMRGGNGGVIDGNGGKHMFIPCLIYLYFNIKDCKDDVY</sequence>
<dbReference type="EMBL" id="BGPR01014258">
    <property type="protein sequence ID" value="GBN64439.1"/>
    <property type="molecule type" value="Genomic_DNA"/>
</dbReference>